<feature type="transmembrane region" description="Helical" evidence="1">
    <location>
        <begin position="6"/>
        <end position="31"/>
    </location>
</feature>
<protein>
    <submittedName>
        <fullName evidence="2">VWA domain-containing protein</fullName>
    </submittedName>
</protein>
<organism evidence="2 3">
    <name type="scientific">Mycolicibacterium komossense</name>
    <dbReference type="NCBI Taxonomy" id="1779"/>
    <lineage>
        <taxon>Bacteria</taxon>
        <taxon>Bacillati</taxon>
        <taxon>Actinomycetota</taxon>
        <taxon>Actinomycetes</taxon>
        <taxon>Mycobacteriales</taxon>
        <taxon>Mycobacteriaceae</taxon>
        <taxon>Mycolicibacterium</taxon>
    </lineage>
</organism>
<dbReference type="SUPFAM" id="SSF53300">
    <property type="entry name" value="vWA-like"/>
    <property type="match status" value="1"/>
</dbReference>
<reference evidence="2 3" key="1">
    <citation type="journal article" date="2022" name="BMC Genomics">
        <title>Comparative genome analysis of mycobacteria focusing on tRNA and non-coding RNA.</title>
        <authorList>
            <person name="Behra P.R.K."/>
            <person name="Pettersson B.M.F."/>
            <person name="Ramesh M."/>
            <person name="Das S."/>
            <person name="Dasgupta S."/>
            <person name="Kirsebom L.A."/>
        </authorList>
    </citation>
    <scope>NUCLEOTIDE SEQUENCE [LARGE SCALE GENOMIC DNA]</scope>
    <source>
        <strain evidence="2 3">DSM 44078</strain>
    </source>
</reference>
<keyword evidence="1" id="KW-1133">Transmembrane helix</keyword>
<accession>A0ABT3CK33</accession>
<keyword evidence="1" id="KW-0812">Transmembrane</keyword>
<dbReference type="InterPro" id="IPR036465">
    <property type="entry name" value="vWFA_dom_sf"/>
</dbReference>
<feature type="transmembrane region" description="Helical" evidence="1">
    <location>
        <begin position="43"/>
        <end position="61"/>
    </location>
</feature>
<dbReference type="EMBL" id="JACKTY010000047">
    <property type="protein sequence ID" value="MCV7229860.1"/>
    <property type="molecule type" value="Genomic_DNA"/>
</dbReference>
<gene>
    <name evidence="2" type="ORF">H7J73_28015</name>
</gene>
<dbReference type="Gene3D" id="3.40.50.410">
    <property type="entry name" value="von Willebrand factor, type A domain"/>
    <property type="match status" value="1"/>
</dbReference>
<proteinExistence type="predicted"/>
<dbReference type="Proteomes" id="UP001526201">
    <property type="component" value="Unassembled WGS sequence"/>
</dbReference>
<keyword evidence="3" id="KW-1185">Reference proteome</keyword>
<evidence type="ECO:0000313" key="3">
    <source>
        <dbReference type="Proteomes" id="UP001526201"/>
    </source>
</evidence>
<evidence type="ECO:0000256" key="1">
    <source>
        <dbReference type="SAM" id="Phobius"/>
    </source>
</evidence>
<dbReference type="RefSeq" id="WP_264071128.1">
    <property type="nucleotide sequence ID" value="NZ_JACKTY010000047.1"/>
</dbReference>
<comment type="caution">
    <text evidence="2">The sequence shown here is derived from an EMBL/GenBank/DDBJ whole genome shotgun (WGS) entry which is preliminary data.</text>
</comment>
<feature type="transmembrane region" description="Helical" evidence="1">
    <location>
        <begin position="317"/>
        <end position="337"/>
    </location>
</feature>
<evidence type="ECO:0000313" key="2">
    <source>
        <dbReference type="EMBL" id="MCV7229860.1"/>
    </source>
</evidence>
<keyword evidence="1" id="KW-0472">Membrane</keyword>
<name>A0ABT3CK33_9MYCO</name>
<sequence length="352" mass="37865">MTFEPIFPVWLLIAVAVVLIGVRMAALYRVLVRTGPGRYRPVVLRWSGLTVAVLLLVVAAARPSLTPDTGNGPPPPTPASSAANFNVFFVIDRSADERVEDLAPQTSRMAGIRDDIAALADQFPRARFAMIGFATKAAQDWPLSDDVWSLKPRVAGLSTYTETPLEAMYAVDSGAAQNILHDKLTQARTDFPGSKNLVFYLGSGAGGSRADQTPFDIGKDLIAGGAVLGYGTPEGGPIPQQYVDGNLIYMADQQTKAPLNSSIDEATLKGIADQLGVPYFHRDKGQPITPVIPAVDPGHPADDNPVVASQTIERTELYWLFTILASALIAVEVFLGIRDVRRARSTQRDVVV</sequence>